<protein>
    <recommendedName>
        <fullName evidence="3">Kinase</fullName>
    </recommendedName>
</protein>
<accession>A0A0R1M8Q3</accession>
<comment type="caution">
    <text evidence="1">The sequence shown here is derived from an EMBL/GenBank/DDBJ whole genome shotgun (WGS) entry which is preliminary data.</text>
</comment>
<dbReference type="EMBL" id="AZEH01000039">
    <property type="protein sequence ID" value="KRL04438.1"/>
    <property type="molecule type" value="Genomic_DNA"/>
</dbReference>
<proteinExistence type="predicted"/>
<dbReference type="STRING" id="1423777.FD46_GL001567"/>
<reference evidence="1 2" key="1">
    <citation type="journal article" date="2015" name="Genome Announc.">
        <title>Expanding the biotechnology potential of lactobacilli through comparative genomics of 213 strains and associated genera.</title>
        <authorList>
            <person name="Sun Z."/>
            <person name="Harris H.M."/>
            <person name="McCann A."/>
            <person name="Guo C."/>
            <person name="Argimon S."/>
            <person name="Zhang W."/>
            <person name="Yang X."/>
            <person name="Jeffery I.B."/>
            <person name="Cooney J.C."/>
            <person name="Kagawa T.F."/>
            <person name="Liu W."/>
            <person name="Song Y."/>
            <person name="Salvetti E."/>
            <person name="Wrobel A."/>
            <person name="Rasinkangas P."/>
            <person name="Parkhill J."/>
            <person name="Rea M.C."/>
            <person name="O'Sullivan O."/>
            <person name="Ritari J."/>
            <person name="Douillard F.P."/>
            <person name="Paul Ross R."/>
            <person name="Yang R."/>
            <person name="Briner A.E."/>
            <person name="Felis G.E."/>
            <person name="de Vos W.M."/>
            <person name="Barrangou R."/>
            <person name="Klaenhammer T.R."/>
            <person name="Caufield P.W."/>
            <person name="Cui Y."/>
            <person name="Zhang H."/>
            <person name="O'Toole P.W."/>
        </authorList>
    </citation>
    <scope>NUCLEOTIDE SEQUENCE [LARGE SCALE GENOMIC DNA]</scope>
    <source>
        <strain evidence="1 2">DSM 19972</strain>
    </source>
</reference>
<gene>
    <name evidence="1" type="ORF">FD46_GL001567</name>
</gene>
<organism evidence="1 2">
    <name type="scientific">Liquorilactobacillus oeni DSM 19972</name>
    <dbReference type="NCBI Taxonomy" id="1423777"/>
    <lineage>
        <taxon>Bacteria</taxon>
        <taxon>Bacillati</taxon>
        <taxon>Bacillota</taxon>
        <taxon>Bacilli</taxon>
        <taxon>Lactobacillales</taxon>
        <taxon>Lactobacillaceae</taxon>
        <taxon>Liquorilactobacillus</taxon>
    </lineage>
</organism>
<dbReference type="Proteomes" id="UP000051686">
    <property type="component" value="Unassembled WGS sequence"/>
</dbReference>
<evidence type="ECO:0000313" key="2">
    <source>
        <dbReference type="Proteomes" id="UP000051686"/>
    </source>
</evidence>
<dbReference type="NCBIfam" id="NF005255">
    <property type="entry name" value="PRK06762.2-2"/>
    <property type="match status" value="1"/>
</dbReference>
<dbReference type="PATRIC" id="fig|1423777.3.peg.1618"/>
<name>A0A0R1M8Q3_9LACO</name>
<dbReference type="SUPFAM" id="SSF52540">
    <property type="entry name" value="P-loop containing nucleoside triphosphate hydrolases"/>
    <property type="match status" value="1"/>
</dbReference>
<keyword evidence="2" id="KW-1185">Reference proteome</keyword>
<dbReference type="AlphaFoldDB" id="A0A0R1M8Q3"/>
<sequence length="156" mass="18083">MVIPAVEKQQLQKNYSFFLGQAMLVSQDVIRLGILNVKDHPNNSAVELIKLICEFGRDKVDYVILEGILGAQKYKQMILELLRFFNNEAFIYYFDIPFAETLRRHSSRKKAQGFGAAEMKKWWLKKDFLKLPNEKNLGAELSQDEIVKLIIKDVTS</sequence>
<evidence type="ECO:0000313" key="1">
    <source>
        <dbReference type="EMBL" id="KRL04438.1"/>
    </source>
</evidence>
<evidence type="ECO:0008006" key="3">
    <source>
        <dbReference type="Google" id="ProtNLM"/>
    </source>
</evidence>
<dbReference type="InterPro" id="IPR027417">
    <property type="entry name" value="P-loop_NTPase"/>
</dbReference>